<dbReference type="Pfam" id="PF13520">
    <property type="entry name" value="AA_permease_2"/>
    <property type="match status" value="1"/>
</dbReference>
<keyword evidence="3 5" id="KW-1133">Transmembrane helix</keyword>
<evidence type="ECO:0000259" key="6">
    <source>
        <dbReference type="Pfam" id="PF13906"/>
    </source>
</evidence>
<dbReference type="Gene3D" id="1.20.1740.10">
    <property type="entry name" value="Amino acid/polyamine transporter I"/>
    <property type="match status" value="1"/>
</dbReference>
<dbReference type="EMBL" id="CH479199">
    <property type="protein sequence ID" value="EDW29496.1"/>
    <property type="molecule type" value="Genomic_DNA"/>
</dbReference>
<dbReference type="HOGENOM" id="CLU_007946_15_7_1"/>
<dbReference type="FunFam" id="1.20.1740.10:FF:000010">
    <property type="entry name" value="probable cationic amino acid transporter"/>
    <property type="match status" value="1"/>
</dbReference>
<dbReference type="PANTHER" id="PTHR43243">
    <property type="entry name" value="INNER MEMBRANE TRANSPORTER YGJI-RELATED"/>
    <property type="match status" value="1"/>
</dbReference>
<dbReference type="STRING" id="7234.B4GZR9"/>
<evidence type="ECO:0000256" key="2">
    <source>
        <dbReference type="ARBA" id="ARBA00022692"/>
    </source>
</evidence>
<evidence type="ECO:0000256" key="1">
    <source>
        <dbReference type="ARBA" id="ARBA00004141"/>
    </source>
</evidence>
<accession>B4GZR9</accession>
<organism evidence="8">
    <name type="scientific">Drosophila persimilis</name>
    <name type="common">Fruit fly</name>
    <dbReference type="NCBI Taxonomy" id="7234"/>
    <lineage>
        <taxon>Eukaryota</taxon>
        <taxon>Metazoa</taxon>
        <taxon>Ecdysozoa</taxon>
        <taxon>Arthropoda</taxon>
        <taxon>Hexapoda</taxon>
        <taxon>Insecta</taxon>
        <taxon>Pterygota</taxon>
        <taxon>Neoptera</taxon>
        <taxon>Endopterygota</taxon>
        <taxon>Diptera</taxon>
        <taxon>Brachycera</taxon>
        <taxon>Muscomorpha</taxon>
        <taxon>Ephydroidea</taxon>
        <taxon>Drosophilidae</taxon>
        <taxon>Drosophila</taxon>
        <taxon>Sophophora</taxon>
    </lineage>
</organism>
<dbReference type="InterPro" id="IPR029485">
    <property type="entry name" value="CAT_C"/>
</dbReference>
<evidence type="ECO:0000256" key="3">
    <source>
        <dbReference type="ARBA" id="ARBA00022989"/>
    </source>
</evidence>
<feature type="transmembrane region" description="Helical" evidence="5">
    <location>
        <begin position="536"/>
        <end position="557"/>
    </location>
</feature>
<dbReference type="GO" id="GO:0061459">
    <property type="term" value="F:L-arginine transmembrane transporter activity"/>
    <property type="evidence" value="ECO:0007669"/>
    <property type="project" value="TreeGrafter"/>
</dbReference>
<feature type="transmembrane region" description="Helical" evidence="5">
    <location>
        <begin position="327"/>
        <end position="349"/>
    </location>
</feature>
<sequence>MEEFAEYYGMPSWSVTNAFRVLTRKKPLEDSNESKLAKVLSAFDLTALGIGSTLGVGVYVLAGEVSKQVAGPAVVISFLIAAIASIFAGLCYAEFGARVPKAGSAYIYSYVTIGEFIAFLIGWNLILEYAIGSASVVKGLSTYLDQLCGNPMSSFLGTHMPINIQGLGAYPDLFAFVVTILFSLAIAVGAKESTRVNNVFTILNLGVVLFVIIAGLFHVSSSNWSIPKSSVPEGYGDGGFMPYGVSGIIKGAAVCFYGFIGFDCIATAGEEAKNPKKSIPFAVIVSLAMIFLAYFGVSSVLTMMLPYYEQDEKAPLPHVFRINGWHVAEYVVSIGAMFGLCSSMMGAMFPLPRIVFAMSNDGLLFRFLGDISEKYKTPFKGTMLTGLLTGILAAVFNLSQLVNMMSIGTLLAYSMVASCVLMLRYEVDDRRESRIIGNSRSSGSADQDQPCALWRRLFNSKGLTVSTKQTSRIVTVMVTLFSLWCFVFSQILTKFEEDLSNVTHFDGIALILGAIPLVIMLVIISRQPTSAGNLCFKVPLVPWLPGVSVLINIYLMIKLDILTWVRFCIWLTIGLAIFMANGIRHIRLKQREQRNNSMAIMRDCSESALLGQENSKYSNEVPLILMHSTSWMHDDIYGKYYALISSPSGDTKILMGLTEPEVMFYNIRTSVFVVSNNLPLNRKITGDAV</sequence>
<feature type="transmembrane region" description="Helical" evidence="5">
    <location>
        <begin position="404"/>
        <end position="425"/>
    </location>
</feature>
<name>B4GZR9_DROPE</name>
<feature type="transmembrane region" description="Helical" evidence="5">
    <location>
        <begin position="381"/>
        <end position="398"/>
    </location>
</feature>
<dbReference type="OrthoDB" id="3900342at2759"/>
<dbReference type="AlphaFoldDB" id="B4GZR9"/>
<feature type="transmembrane region" description="Helical" evidence="5">
    <location>
        <begin position="563"/>
        <end position="583"/>
    </location>
</feature>
<evidence type="ECO:0000313" key="7">
    <source>
        <dbReference type="EMBL" id="EDW29496.1"/>
    </source>
</evidence>
<keyword evidence="4 5" id="KW-0472">Membrane</keyword>
<dbReference type="GO" id="GO:0097638">
    <property type="term" value="P:L-arginine import across plasma membrane"/>
    <property type="evidence" value="ECO:0007669"/>
    <property type="project" value="TreeGrafter"/>
</dbReference>
<evidence type="ECO:0000313" key="8">
    <source>
        <dbReference type="Proteomes" id="UP000008744"/>
    </source>
</evidence>
<reference evidence="7 8" key="1">
    <citation type="journal article" date="2007" name="Nature">
        <title>Evolution of genes and genomes on the Drosophila phylogeny.</title>
        <authorList>
            <consortium name="Drosophila 12 Genomes Consortium"/>
            <person name="Clark A.G."/>
            <person name="Eisen M.B."/>
            <person name="Smith D.R."/>
            <person name="Bergman C.M."/>
            <person name="Oliver B."/>
            <person name="Markow T.A."/>
            <person name="Kaufman T.C."/>
            <person name="Kellis M."/>
            <person name="Gelbart W."/>
            <person name="Iyer V.N."/>
            <person name="Pollard D.A."/>
            <person name="Sackton T.B."/>
            <person name="Larracuente A.M."/>
            <person name="Singh N.D."/>
            <person name="Abad J.P."/>
            <person name="Abt D.N."/>
            <person name="Adryan B."/>
            <person name="Aguade M."/>
            <person name="Akashi H."/>
            <person name="Anderson W.W."/>
            <person name="Aquadro C.F."/>
            <person name="Ardell D.H."/>
            <person name="Arguello R."/>
            <person name="Artieri C.G."/>
            <person name="Barbash D.A."/>
            <person name="Barker D."/>
            <person name="Barsanti P."/>
            <person name="Batterham P."/>
            <person name="Batzoglou S."/>
            <person name="Begun D."/>
            <person name="Bhutkar A."/>
            <person name="Blanco E."/>
            <person name="Bosak S.A."/>
            <person name="Bradley R.K."/>
            <person name="Brand A.D."/>
            <person name="Brent M.R."/>
            <person name="Brooks A.N."/>
            <person name="Brown R.H."/>
            <person name="Butlin R.K."/>
            <person name="Caggese C."/>
            <person name="Calvi B.R."/>
            <person name="Bernardo de Carvalho A."/>
            <person name="Caspi A."/>
            <person name="Castrezana S."/>
            <person name="Celniker S.E."/>
            <person name="Chang J.L."/>
            <person name="Chapple C."/>
            <person name="Chatterji S."/>
            <person name="Chinwalla A."/>
            <person name="Civetta A."/>
            <person name="Clifton S.W."/>
            <person name="Comeron J.M."/>
            <person name="Costello J.C."/>
            <person name="Coyne J.A."/>
            <person name="Daub J."/>
            <person name="David R.G."/>
            <person name="Delcher A.L."/>
            <person name="Delehaunty K."/>
            <person name="Do C.B."/>
            <person name="Ebling H."/>
            <person name="Edwards K."/>
            <person name="Eickbush T."/>
            <person name="Evans J.D."/>
            <person name="Filipski A."/>
            <person name="Findeiss S."/>
            <person name="Freyhult E."/>
            <person name="Fulton L."/>
            <person name="Fulton R."/>
            <person name="Garcia A.C."/>
            <person name="Gardiner A."/>
            <person name="Garfield D.A."/>
            <person name="Garvin B.E."/>
            <person name="Gibson G."/>
            <person name="Gilbert D."/>
            <person name="Gnerre S."/>
            <person name="Godfrey J."/>
            <person name="Good R."/>
            <person name="Gotea V."/>
            <person name="Gravely B."/>
            <person name="Greenberg A.J."/>
            <person name="Griffiths-Jones S."/>
            <person name="Gross S."/>
            <person name="Guigo R."/>
            <person name="Gustafson E.A."/>
            <person name="Haerty W."/>
            <person name="Hahn M.W."/>
            <person name="Halligan D.L."/>
            <person name="Halpern A.L."/>
            <person name="Halter G.M."/>
            <person name="Han M.V."/>
            <person name="Heger A."/>
            <person name="Hillier L."/>
            <person name="Hinrichs A.S."/>
            <person name="Holmes I."/>
            <person name="Hoskins R.A."/>
            <person name="Hubisz M.J."/>
            <person name="Hultmark D."/>
            <person name="Huntley M.A."/>
            <person name="Jaffe D.B."/>
            <person name="Jagadeeshan S."/>
            <person name="Jeck W.R."/>
            <person name="Johnson J."/>
            <person name="Jones C.D."/>
            <person name="Jordan W.C."/>
            <person name="Karpen G.H."/>
            <person name="Kataoka E."/>
            <person name="Keightley P.D."/>
            <person name="Kheradpour P."/>
            <person name="Kirkness E.F."/>
            <person name="Koerich L.B."/>
            <person name="Kristiansen K."/>
            <person name="Kudrna D."/>
            <person name="Kulathinal R.J."/>
            <person name="Kumar S."/>
            <person name="Kwok R."/>
            <person name="Lander E."/>
            <person name="Langley C.H."/>
            <person name="Lapoint R."/>
            <person name="Lazzaro B.P."/>
            <person name="Lee S.J."/>
            <person name="Levesque L."/>
            <person name="Li R."/>
            <person name="Lin C.F."/>
            <person name="Lin M.F."/>
            <person name="Lindblad-Toh K."/>
            <person name="Llopart A."/>
            <person name="Long M."/>
            <person name="Low L."/>
            <person name="Lozovsky E."/>
            <person name="Lu J."/>
            <person name="Luo M."/>
            <person name="Machado C.A."/>
            <person name="Makalowski W."/>
            <person name="Marzo M."/>
            <person name="Matsuda M."/>
            <person name="Matzkin L."/>
            <person name="McAllister B."/>
            <person name="McBride C.S."/>
            <person name="McKernan B."/>
            <person name="McKernan K."/>
            <person name="Mendez-Lago M."/>
            <person name="Minx P."/>
            <person name="Mollenhauer M.U."/>
            <person name="Montooth K."/>
            <person name="Mount S.M."/>
            <person name="Mu X."/>
            <person name="Myers E."/>
            <person name="Negre B."/>
            <person name="Newfeld S."/>
            <person name="Nielsen R."/>
            <person name="Noor M.A."/>
            <person name="O'Grady P."/>
            <person name="Pachter L."/>
            <person name="Papaceit M."/>
            <person name="Parisi M.J."/>
            <person name="Parisi M."/>
            <person name="Parts L."/>
            <person name="Pedersen J.S."/>
            <person name="Pesole G."/>
            <person name="Phillippy A.M."/>
            <person name="Ponting C.P."/>
            <person name="Pop M."/>
            <person name="Porcelli D."/>
            <person name="Powell J.R."/>
            <person name="Prohaska S."/>
            <person name="Pruitt K."/>
            <person name="Puig M."/>
            <person name="Quesneville H."/>
            <person name="Ram K.R."/>
            <person name="Rand D."/>
            <person name="Rasmussen M.D."/>
            <person name="Reed L.K."/>
            <person name="Reenan R."/>
            <person name="Reily A."/>
            <person name="Remington K.A."/>
            <person name="Rieger T.T."/>
            <person name="Ritchie M.G."/>
            <person name="Robin C."/>
            <person name="Rogers Y.H."/>
            <person name="Rohde C."/>
            <person name="Rozas J."/>
            <person name="Rubenfield M.J."/>
            <person name="Ruiz A."/>
            <person name="Russo S."/>
            <person name="Salzberg S.L."/>
            <person name="Sanchez-Gracia A."/>
            <person name="Saranga D.J."/>
            <person name="Sato H."/>
            <person name="Schaeffer S.W."/>
            <person name="Schatz M.C."/>
            <person name="Schlenke T."/>
            <person name="Schwartz R."/>
            <person name="Segarra C."/>
            <person name="Singh R.S."/>
            <person name="Sirot L."/>
            <person name="Sirota M."/>
            <person name="Sisneros N.B."/>
            <person name="Smith C.D."/>
            <person name="Smith T.F."/>
            <person name="Spieth J."/>
            <person name="Stage D.E."/>
            <person name="Stark A."/>
            <person name="Stephan W."/>
            <person name="Strausberg R.L."/>
            <person name="Strempel S."/>
            <person name="Sturgill D."/>
            <person name="Sutton G."/>
            <person name="Sutton G.G."/>
            <person name="Tao W."/>
            <person name="Teichmann S."/>
            <person name="Tobari Y.N."/>
            <person name="Tomimura Y."/>
            <person name="Tsolas J.M."/>
            <person name="Valente V.L."/>
            <person name="Venter E."/>
            <person name="Venter J.C."/>
            <person name="Vicario S."/>
            <person name="Vieira F.G."/>
            <person name="Vilella A.J."/>
            <person name="Villasante A."/>
            <person name="Walenz B."/>
            <person name="Wang J."/>
            <person name="Wasserman M."/>
            <person name="Watts T."/>
            <person name="Wilson D."/>
            <person name="Wilson R.K."/>
            <person name="Wing R.A."/>
            <person name="Wolfner M.F."/>
            <person name="Wong A."/>
            <person name="Wong G.K."/>
            <person name="Wu C.I."/>
            <person name="Wu G."/>
            <person name="Yamamoto D."/>
            <person name="Yang H.P."/>
            <person name="Yang S.P."/>
            <person name="Yorke J.A."/>
            <person name="Yoshida K."/>
            <person name="Zdobnov E."/>
            <person name="Zhang P."/>
            <person name="Zhang Y."/>
            <person name="Zimin A.V."/>
            <person name="Baldwin J."/>
            <person name="Abdouelleil A."/>
            <person name="Abdulkadir J."/>
            <person name="Abebe A."/>
            <person name="Abera B."/>
            <person name="Abreu J."/>
            <person name="Acer S.C."/>
            <person name="Aftuck L."/>
            <person name="Alexander A."/>
            <person name="An P."/>
            <person name="Anderson E."/>
            <person name="Anderson S."/>
            <person name="Arachi H."/>
            <person name="Azer M."/>
            <person name="Bachantsang P."/>
            <person name="Barry A."/>
            <person name="Bayul T."/>
            <person name="Berlin A."/>
            <person name="Bessette D."/>
            <person name="Bloom T."/>
            <person name="Blye J."/>
            <person name="Boguslavskiy L."/>
            <person name="Bonnet C."/>
            <person name="Boukhgalter B."/>
            <person name="Bourzgui I."/>
            <person name="Brown A."/>
            <person name="Cahill P."/>
            <person name="Channer S."/>
            <person name="Cheshatsang Y."/>
            <person name="Chuda L."/>
            <person name="Citroen M."/>
            <person name="Collymore A."/>
            <person name="Cooke P."/>
            <person name="Costello M."/>
            <person name="D'Aco K."/>
            <person name="Daza R."/>
            <person name="De Haan G."/>
            <person name="DeGray S."/>
            <person name="DeMaso C."/>
            <person name="Dhargay N."/>
            <person name="Dooley K."/>
            <person name="Dooley E."/>
            <person name="Doricent M."/>
            <person name="Dorje P."/>
            <person name="Dorjee K."/>
            <person name="Dupes A."/>
            <person name="Elong R."/>
            <person name="Falk J."/>
            <person name="Farina A."/>
            <person name="Faro S."/>
            <person name="Ferguson D."/>
            <person name="Fisher S."/>
            <person name="Foley C.D."/>
            <person name="Franke A."/>
            <person name="Friedrich D."/>
            <person name="Gadbois L."/>
            <person name="Gearin G."/>
            <person name="Gearin C.R."/>
            <person name="Giannoukos G."/>
            <person name="Goode T."/>
            <person name="Graham J."/>
            <person name="Grandbois E."/>
            <person name="Grewal S."/>
            <person name="Gyaltsen K."/>
            <person name="Hafez N."/>
            <person name="Hagos B."/>
            <person name="Hall J."/>
            <person name="Henson C."/>
            <person name="Hollinger A."/>
            <person name="Honan T."/>
            <person name="Huard M.D."/>
            <person name="Hughes L."/>
            <person name="Hurhula B."/>
            <person name="Husby M.E."/>
            <person name="Kamat A."/>
            <person name="Kanga B."/>
            <person name="Kashin S."/>
            <person name="Khazanovich D."/>
            <person name="Kisner P."/>
            <person name="Lance K."/>
            <person name="Lara M."/>
            <person name="Lee W."/>
            <person name="Lennon N."/>
            <person name="Letendre F."/>
            <person name="LeVine R."/>
            <person name="Lipovsky A."/>
            <person name="Liu X."/>
            <person name="Liu J."/>
            <person name="Liu S."/>
            <person name="Lokyitsang T."/>
            <person name="Lokyitsang Y."/>
            <person name="Lubonja R."/>
            <person name="Lui A."/>
            <person name="MacDonald P."/>
            <person name="Magnisalis V."/>
            <person name="Maru K."/>
            <person name="Matthews C."/>
            <person name="McCusker W."/>
            <person name="McDonough S."/>
            <person name="Mehta T."/>
            <person name="Meldrim J."/>
            <person name="Meneus L."/>
            <person name="Mihai O."/>
            <person name="Mihalev A."/>
            <person name="Mihova T."/>
            <person name="Mittelman R."/>
            <person name="Mlenga V."/>
            <person name="Montmayeur A."/>
            <person name="Mulrain L."/>
            <person name="Navidi A."/>
            <person name="Naylor J."/>
            <person name="Negash T."/>
            <person name="Nguyen T."/>
            <person name="Nguyen N."/>
            <person name="Nicol R."/>
            <person name="Norbu C."/>
            <person name="Norbu N."/>
            <person name="Novod N."/>
            <person name="O'Neill B."/>
            <person name="Osman S."/>
            <person name="Markiewicz E."/>
            <person name="Oyono O.L."/>
            <person name="Patti C."/>
            <person name="Phunkhang P."/>
            <person name="Pierre F."/>
            <person name="Priest M."/>
            <person name="Raghuraman S."/>
            <person name="Rege F."/>
            <person name="Reyes R."/>
            <person name="Rise C."/>
            <person name="Rogov P."/>
            <person name="Ross K."/>
            <person name="Ryan E."/>
            <person name="Settipalli S."/>
            <person name="Shea T."/>
            <person name="Sherpa N."/>
            <person name="Shi L."/>
            <person name="Shih D."/>
            <person name="Sparrow T."/>
            <person name="Spaulding J."/>
            <person name="Stalker J."/>
            <person name="Stange-Thomann N."/>
            <person name="Stavropoulos S."/>
            <person name="Stone C."/>
            <person name="Strader C."/>
            <person name="Tesfaye S."/>
            <person name="Thomson T."/>
            <person name="Thoulutsang Y."/>
            <person name="Thoulutsang D."/>
            <person name="Topham K."/>
            <person name="Topping I."/>
            <person name="Tsamla T."/>
            <person name="Vassiliev H."/>
            <person name="Vo A."/>
            <person name="Wangchuk T."/>
            <person name="Wangdi T."/>
            <person name="Weiand M."/>
            <person name="Wilkinson J."/>
            <person name="Wilson A."/>
            <person name="Yadav S."/>
            <person name="Young G."/>
            <person name="Yu Q."/>
            <person name="Zembek L."/>
            <person name="Zhong D."/>
            <person name="Zimmer A."/>
            <person name="Zwirko Z."/>
            <person name="Jaffe D.B."/>
            <person name="Alvarez P."/>
            <person name="Brockman W."/>
            <person name="Butler J."/>
            <person name="Chin C."/>
            <person name="Gnerre S."/>
            <person name="Grabherr M."/>
            <person name="Kleber M."/>
            <person name="Mauceli E."/>
            <person name="MacCallum I."/>
        </authorList>
    </citation>
    <scope>NUCLEOTIDE SEQUENCE [LARGE SCALE GENOMIC DNA]</scope>
    <source>
        <strain evidence="8">MSH-3 / Tucson 14011-0111.49</strain>
    </source>
</reference>
<keyword evidence="2 5" id="KW-0812">Transmembrane</keyword>
<feature type="transmembrane region" description="Helical" evidence="5">
    <location>
        <begin position="202"/>
        <end position="220"/>
    </location>
</feature>
<dbReference type="PhylomeDB" id="B4GZR9"/>
<feature type="transmembrane region" description="Helical" evidence="5">
    <location>
        <begin position="42"/>
        <end position="62"/>
    </location>
</feature>
<gene>
    <name evidence="7" type="primary">Dper\GL22741</name>
    <name evidence="7" type="ORF">Dper_GL22741</name>
</gene>
<feature type="transmembrane region" description="Helical" evidence="5">
    <location>
        <begin position="473"/>
        <end position="492"/>
    </location>
</feature>
<keyword evidence="8" id="KW-1185">Reference proteome</keyword>
<evidence type="ECO:0000256" key="4">
    <source>
        <dbReference type="ARBA" id="ARBA00023136"/>
    </source>
</evidence>
<dbReference type="InterPro" id="IPR002293">
    <property type="entry name" value="AA/rel_permease1"/>
</dbReference>
<feature type="transmembrane region" description="Helical" evidence="5">
    <location>
        <begin position="173"/>
        <end position="190"/>
    </location>
</feature>
<feature type="transmembrane region" description="Helical" evidence="5">
    <location>
        <begin position="240"/>
        <end position="260"/>
    </location>
</feature>
<comment type="subcellular location">
    <subcellularLocation>
        <location evidence="1">Membrane</location>
        <topology evidence="1">Multi-pass membrane protein</topology>
    </subcellularLocation>
</comment>
<feature type="domain" description="Cationic amino acid transporter C-terminal" evidence="6">
    <location>
        <begin position="536"/>
        <end position="585"/>
    </location>
</feature>
<evidence type="ECO:0000256" key="5">
    <source>
        <dbReference type="SAM" id="Phobius"/>
    </source>
</evidence>
<proteinExistence type="predicted"/>
<dbReference type="OMA" id="TRVWFSM"/>
<dbReference type="Proteomes" id="UP000008744">
    <property type="component" value="Unassembled WGS sequence"/>
</dbReference>
<dbReference type="PANTHER" id="PTHR43243:SF103">
    <property type="entry name" value="LOW AFFINITY CATIONIC AMINO ACID TRANSPORTER 2-LIKE PROTEIN"/>
    <property type="match status" value="1"/>
</dbReference>
<dbReference type="Pfam" id="PF13906">
    <property type="entry name" value="AA_permease_C"/>
    <property type="match status" value="1"/>
</dbReference>
<feature type="transmembrane region" description="Helical" evidence="5">
    <location>
        <begin position="74"/>
        <end position="93"/>
    </location>
</feature>
<dbReference type="eggNOG" id="KOG1286">
    <property type="taxonomic scope" value="Eukaryota"/>
</dbReference>
<dbReference type="GO" id="GO:0000064">
    <property type="term" value="F:L-ornithine transmembrane transporter activity"/>
    <property type="evidence" value="ECO:0007669"/>
    <property type="project" value="TreeGrafter"/>
</dbReference>
<dbReference type="GO" id="GO:0005886">
    <property type="term" value="C:plasma membrane"/>
    <property type="evidence" value="ECO:0007669"/>
    <property type="project" value="TreeGrafter"/>
</dbReference>
<protein>
    <submittedName>
        <fullName evidence="7">GL22741</fullName>
    </submittedName>
</protein>
<feature type="transmembrane region" description="Helical" evidence="5">
    <location>
        <begin position="105"/>
        <end position="126"/>
    </location>
</feature>
<dbReference type="GO" id="GO:0015189">
    <property type="term" value="F:L-lysine transmembrane transporter activity"/>
    <property type="evidence" value="ECO:0007669"/>
    <property type="project" value="TreeGrafter"/>
</dbReference>
<feature type="transmembrane region" description="Helical" evidence="5">
    <location>
        <begin position="281"/>
        <end position="307"/>
    </location>
</feature>
<feature type="transmembrane region" description="Helical" evidence="5">
    <location>
        <begin position="504"/>
        <end position="524"/>
    </location>
</feature>